<keyword evidence="1" id="KW-0732">Signal</keyword>
<keyword evidence="3" id="KW-1185">Reference proteome</keyword>
<sequence>MKNRLNFLIVGLLWIANSVYAQSTEGMVTYEHKSYWTKINARLTFLSKEEKDRMKLTWGNEDGYGVKMKLYFDEKQSLYTYFSDQGQSEDGQWSWRQDDYLIHRNFDANKLIEHHEMLGKTYLMEDSLVTYNWRVQNQIKDVAGYICMKAETFDPVKNQKITAWFAQDIPVAAGPERYFGLPGLILELDINDGDVVVSAQKVELKNVQKELALPKMKGKKIKVADYNQMIQKHIAESMKAQRNPFWSMRY</sequence>
<organism evidence="2 3">
    <name type="scientific">Runella defluvii</name>
    <dbReference type="NCBI Taxonomy" id="370973"/>
    <lineage>
        <taxon>Bacteria</taxon>
        <taxon>Pseudomonadati</taxon>
        <taxon>Bacteroidota</taxon>
        <taxon>Cytophagia</taxon>
        <taxon>Cytophagales</taxon>
        <taxon>Spirosomataceae</taxon>
        <taxon>Runella</taxon>
    </lineage>
</organism>
<dbReference type="NCBIfam" id="TIGR01200">
    <property type="entry name" value="GLPGLI"/>
    <property type="match status" value="1"/>
</dbReference>
<dbReference type="AlphaFoldDB" id="A0A7W5ZHQ9"/>
<dbReference type="Pfam" id="PF09697">
    <property type="entry name" value="Porph_ging"/>
    <property type="match status" value="1"/>
</dbReference>
<name>A0A7W5ZHQ9_9BACT</name>
<proteinExistence type="predicted"/>
<accession>A0A7W5ZHQ9</accession>
<feature type="chain" id="PRO_5030962533" evidence="1">
    <location>
        <begin position="22"/>
        <end position="250"/>
    </location>
</feature>
<dbReference type="Proteomes" id="UP000541352">
    <property type="component" value="Unassembled WGS sequence"/>
</dbReference>
<protein>
    <submittedName>
        <fullName evidence="2">GLPGLI family protein</fullName>
    </submittedName>
</protein>
<comment type="caution">
    <text evidence="2">The sequence shown here is derived from an EMBL/GenBank/DDBJ whole genome shotgun (WGS) entry which is preliminary data.</text>
</comment>
<evidence type="ECO:0000313" key="2">
    <source>
        <dbReference type="EMBL" id="MBB3837517.1"/>
    </source>
</evidence>
<feature type="signal peptide" evidence="1">
    <location>
        <begin position="1"/>
        <end position="21"/>
    </location>
</feature>
<dbReference type="EMBL" id="JACIBY010000002">
    <property type="protein sequence ID" value="MBB3837517.1"/>
    <property type="molecule type" value="Genomic_DNA"/>
</dbReference>
<dbReference type="InterPro" id="IPR005901">
    <property type="entry name" value="GLPGLI"/>
</dbReference>
<evidence type="ECO:0000256" key="1">
    <source>
        <dbReference type="SAM" id="SignalP"/>
    </source>
</evidence>
<gene>
    <name evidence="2" type="ORF">FHS57_001511</name>
</gene>
<dbReference type="RefSeq" id="WP_122932428.1">
    <property type="nucleotide sequence ID" value="NZ_JACIBY010000002.1"/>
</dbReference>
<reference evidence="2 3" key="1">
    <citation type="submission" date="2020-08" db="EMBL/GenBank/DDBJ databases">
        <title>Genomic Encyclopedia of Type Strains, Phase IV (KMG-IV): sequencing the most valuable type-strain genomes for metagenomic binning, comparative biology and taxonomic classification.</title>
        <authorList>
            <person name="Goeker M."/>
        </authorList>
    </citation>
    <scope>NUCLEOTIDE SEQUENCE [LARGE SCALE GENOMIC DNA]</scope>
    <source>
        <strain evidence="2 3">DSM 17976</strain>
    </source>
</reference>
<evidence type="ECO:0000313" key="3">
    <source>
        <dbReference type="Proteomes" id="UP000541352"/>
    </source>
</evidence>